<evidence type="ECO:0000313" key="2">
    <source>
        <dbReference type="EMBL" id="KAG2873233.1"/>
    </source>
</evidence>
<comment type="caution">
    <text evidence="4">The sequence shown here is derived from an EMBL/GenBank/DDBJ whole genome shotgun (WGS) entry which is preliminary data.</text>
</comment>
<dbReference type="VEuPathDB" id="FungiDB:PC110_g6438"/>
<sequence>MPSTATQVIERLNRQWEDEASNLVASHENFGDVARHVEEEASDSGSPILAEYTALGGDDTLKGMTNFSAPELDALWALVEPAVMITWTQGRGCKSSVSGKDALFITLTVLKHYDTWQKHAIDFNIGMSTLEKMVHRVSQTVEPVLYAQLVKMSEQMEAGNTFTNYPHALYATDVKFQPAYRPSGRYTEQKVYFSAKHKLYGFKIECSVAPPGVAVDVSDHSPGSTSDLTMMLDRLSIHRQMLRKEDGSTPEIGGEPTQFPQMWAALVDKGCQGAGRVLRTIQPKKQPRGGTFDRDDIAR</sequence>
<dbReference type="EMBL" id="RCMK01003093">
    <property type="protein sequence ID" value="KAG2876626.1"/>
    <property type="molecule type" value="Genomic_DNA"/>
</dbReference>
<dbReference type="VEuPathDB" id="FungiDB:PC110_g10623"/>
<dbReference type="Proteomes" id="UP000760860">
    <property type="component" value="Unassembled WGS sequence"/>
</dbReference>
<reference evidence="4" key="1">
    <citation type="submission" date="2018-10" db="EMBL/GenBank/DDBJ databases">
        <title>Effector identification in a new, highly contiguous assembly of the strawberry crown rot pathogen Phytophthora cactorum.</title>
        <authorList>
            <person name="Armitage A.D."/>
            <person name="Nellist C.F."/>
            <person name="Bates H."/>
            <person name="Vickerstaff R.J."/>
            <person name="Harrison R.J."/>
        </authorList>
    </citation>
    <scope>NUCLEOTIDE SEQUENCE</scope>
    <source>
        <strain evidence="1">15-7</strain>
        <strain evidence="2">4032</strain>
        <strain evidence="3">4040</strain>
        <strain evidence="4">P415</strain>
        <strain evidence="5">P421</strain>
    </source>
</reference>
<accession>A0A8T1EX64</accession>
<dbReference type="Proteomes" id="UP000774804">
    <property type="component" value="Unassembled WGS sequence"/>
</dbReference>
<protein>
    <recommendedName>
        <fullName evidence="7">DDE Tnp4 domain-containing protein</fullName>
    </recommendedName>
</protein>
<proteinExistence type="predicted"/>
<name>A0A8T1EX64_9STRA</name>
<dbReference type="EMBL" id="RCMV01003390">
    <property type="protein sequence ID" value="KAG3198978.1"/>
    <property type="molecule type" value="Genomic_DNA"/>
</dbReference>
<evidence type="ECO:0000313" key="5">
    <source>
        <dbReference type="EMBL" id="KAG3198978.1"/>
    </source>
</evidence>
<evidence type="ECO:0000313" key="4">
    <source>
        <dbReference type="EMBL" id="KAG2956277.1"/>
    </source>
</evidence>
<evidence type="ECO:0008006" key="7">
    <source>
        <dbReference type="Google" id="ProtNLM"/>
    </source>
</evidence>
<gene>
    <name evidence="1" type="ORF">PC113_g24270</name>
    <name evidence="2" type="ORF">PC115_g24407</name>
    <name evidence="3" type="ORF">PC117_g27213</name>
    <name evidence="4" type="ORF">PC118_g24534</name>
    <name evidence="5" type="ORF">PC129_g24228</name>
</gene>
<dbReference type="Proteomes" id="UP000735874">
    <property type="component" value="Unassembled WGS sequence"/>
</dbReference>
<evidence type="ECO:0000313" key="6">
    <source>
        <dbReference type="Proteomes" id="UP000697107"/>
    </source>
</evidence>
<evidence type="ECO:0000313" key="3">
    <source>
        <dbReference type="EMBL" id="KAG2876626.1"/>
    </source>
</evidence>
<dbReference type="Proteomes" id="UP000697107">
    <property type="component" value="Unassembled WGS sequence"/>
</dbReference>
<dbReference type="Proteomes" id="UP000736787">
    <property type="component" value="Unassembled WGS sequence"/>
</dbReference>
<evidence type="ECO:0000313" key="1">
    <source>
        <dbReference type="EMBL" id="KAG2804963.1"/>
    </source>
</evidence>
<dbReference type="EMBL" id="RCMI01003178">
    <property type="protein sequence ID" value="KAG2873233.1"/>
    <property type="molecule type" value="Genomic_DNA"/>
</dbReference>
<dbReference type="AlphaFoldDB" id="A0A8T1EX64"/>
<organism evidence="4 6">
    <name type="scientific">Phytophthora cactorum</name>
    <dbReference type="NCBI Taxonomy" id="29920"/>
    <lineage>
        <taxon>Eukaryota</taxon>
        <taxon>Sar</taxon>
        <taxon>Stramenopiles</taxon>
        <taxon>Oomycota</taxon>
        <taxon>Peronosporomycetes</taxon>
        <taxon>Peronosporales</taxon>
        <taxon>Peronosporaceae</taxon>
        <taxon>Phytophthora</taxon>
    </lineage>
</organism>
<dbReference type="EMBL" id="RCML01003141">
    <property type="protein sequence ID" value="KAG2956277.1"/>
    <property type="molecule type" value="Genomic_DNA"/>
</dbReference>
<dbReference type="EMBL" id="RCMG01002942">
    <property type="protein sequence ID" value="KAG2804963.1"/>
    <property type="molecule type" value="Genomic_DNA"/>
</dbReference>